<dbReference type="Pfam" id="PF07831">
    <property type="entry name" value="PYNP_C"/>
    <property type="match status" value="1"/>
</dbReference>
<dbReference type="SMART" id="SM00941">
    <property type="entry name" value="PYNP_C"/>
    <property type="match status" value="1"/>
</dbReference>
<evidence type="ECO:0000256" key="10">
    <source>
        <dbReference type="ARBA" id="ARBA00048525"/>
    </source>
</evidence>
<dbReference type="Gene3D" id="1.20.970.10">
    <property type="entry name" value="Transferase, Pyrimidine Nucleoside Phosphorylase, Chain C"/>
    <property type="match status" value="1"/>
</dbReference>
<dbReference type="Gene3D" id="3.40.1030.10">
    <property type="entry name" value="Nucleoside phosphorylase/phosphoribosyltransferase catalytic domain"/>
    <property type="match status" value="1"/>
</dbReference>
<organism evidence="12 13">
    <name type="scientific">Breznakia blatticola</name>
    <dbReference type="NCBI Taxonomy" id="1754012"/>
    <lineage>
        <taxon>Bacteria</taxon>
        <taxon>Bacillati</taxon>
        <taxon>Bacillota</taxon>
        <taxon>Erysipelotrichia</taxon>
        <taxon>Erysipelotrichales</taxon>
        <taxon>Erysipelotrichaceae</taxon>
        <taxon>Breznakia</taxon>
    </lineage>
</organism>
<dbReference type="InterPro" id="IPR000053">
    <property type="entry name" value="Thymidine/pyrmidine_PPase"/>
</dbReference>
<dbReference type="SUPFAM" id="SSF47648">
    <property type="entry name" value="Nucleoside phosphorylase/phosphoribosyltransferase N-terminal domain"/>
    <property type="match status" value="1"/>
</dbReference>
<dbReference type="NCBIfam" id="TIGR02644">
    <property type="entry name" value="Y_phosphoryl"/>
    <property type="match status" value="1"/>
</dbReference>
<dbReference type="InterPro" id="IPR036320">
    <property type="entry name" value="Glycosyl_Trfase_fam3_N_dom_sf"/>
</dbReference>
<comment type="similarity">
    <text evidence="3">Belongs to the thymidine/pyrimidine-nucleoside phosphorylase family.</text>
</comment>
<evidence type="ECO:0000259" key="11">
    <source>
        <dbReference type="SMART" id="SM00941"/>
    </source>
</evidence>
<dbReference type="GO" id="GO:0004645">
    <property type="term" value="F:1,4-alpha-oligoglucan phosphorylase activity"/>
    <property type="evidence" value="ECO:0007669"/>
    <property type="project" value="InterPro"/>
</dbReference>
<dbReference type="InterPro" id="IPR036566">
    <property type="entry name" value="PYNP-like_C_sf"/>
</dbReference>
<dbReference type="InterPro" id="IPR000312">
    <property type="entry name" value="Glycosyl_Trfase_fam3"/>
</dbReference>
<comment type="catalytic activity">
    <reaction evidence="1">
        <text>2'-deoxyuridine + phosphate = 2-deoxy-alpha-D-ribose 1-phosphate + uracil</text>
        <dbReference type="Rhea" id="RHEA:22824"/>
        <dbReference type="ChEBI" id="CHEBI:16450"/>
        <dbReference type="ChEBI" id="CHEBI:17568"/>
        <dbReference type="ChEBI" id="CHEBI:43474"/>
        <dbReference type="ChEBI" id="CHEBI:57259"/>
        <dbReference type="EC" id="2.4.2.2"/>
    </reaction>
</comment>
<comment type="catalytic activity">
    <reaction evidence="10">
        <text>thymidine + phosphate = 2-deoxy-alpha-D-ribose 1-phosphate + thymine</text>
        <dbReference type="Rhea" id="RHEA:16037"/>
        <dbReference type="ChEBI" id="CHEBI:17748"/>
        <dbReference type="ChEBI" id="CHEBI:17821"/>
        <dbReference type="ChEBI" id="CHEBI:43474"/>
        <dbReference type="ChEBI" id="CHEBI:57259"/>
        <dbReference type="EC" id="2.4.2.2"/>
    </reaction>
</comment>
<dbReference type="PANTHER" id="PTHR10515:SF0">
    <property type="entry name" value="THYMIDINE PHOSPHORYLASE"/>
    <property type="match status" value="1"/>
</dbReference>
<dbReference type="OrthoDB" id="9763887at2"/>
<dbReference type="InterPro" id="IPR017459">
    <property type="entry name" value="Glycosyl_Trfase_fam3_N_dom"/>
</dbReference>
<dbReference type="SUPFAM" id="SSF52418">
    <property type="entry name" value="Nucleoside phosphorylase/phosphoribosyltransferase catalytic domain"/>
    <property type="match status" value="1"/>
</dbReference>
<evidence type="ECO:0000256" key="5">
    <source>
        <dbReference type="ARBA" id="ARBA00011889"/>
    </source>
</evidence>
<comment type="function">
    <text evidence="2">Catalyzes phosphorolysis of the pyrimidine nucleosides uridine, thymidine and 2'-deoxyuridine with the formation of the corresponding pyrimidine base and ribose-1-phosphate.</text>
</comment>
<dbReference type="GO" id="GO:0006206">
    <property type="term" value="P:pyrimidine nucleobase metabolic process"/>
    <property type="evidence" value="ECO:0007669"/>
    <property type="project" value="InterPro"/>
</dbReference>
<dbReference type="SUPFAM" id="SSF54680">
    <property type="entry name" value="Pyrimidine nucleoside phosphorylase C-terminal domain"/>
    <property type="match status" value="1"/>
</dbReference>
<dbReference type="PROSITE" id="PS00647">
    <property type="entry name" value="THYMID_PHOSPHORYLASE"/>
    <property type="match status" value="1"/>
</dbReference>
<dbReference type="EC" id="2.4.2.2" evidence="5"/>
<dbReference type="NCBIfam" id="NF004490">
    <property type="entry name" value="PRK05820.1"/>
    <property type="match status" value="1"/>
</dbReference>
<evidence type="ECO:0000256" key="8">
    <source>
        <dbReference type="ARBA" id="ARBA00022679"/>
    </source>
</evidence>
<dbReference type="InterPro" id="IPR018090">
    <property type="entry name" value="Pyrmidine_PPas_bac/euk"/>
</dbReference>
<dbReference type="Proteomes" id="UP000294743">
    <property type="component" value="Unassembled WGS sequence"/>
</dbReference>
<dbReference type="GO" id="GO:0005829">
    <property type="term" value="C:cytosol"/>
    <property type="evidence" value="ECO:0007669"/>
    <property type="project" value="TreeGrafter"/>
</dbReference>
<dbReference type="InterPro" id="IPR017872">
    <property type="entry name" value="Pyrmidine_PPase_CS"/>
</dbReference>
<evidence type="ECO:0000256" key="7">
    <source>
        <dbReference type="ARBA" id="ARBA00022676"/>
    </source>
</evidence>
<dbReference type="EMBL" id="SODD01000004">
    <property type="protein sequence ID" value="TDW25542.1"/>
    <property type="molecule type" value="Genomic_DNA"/>
</dbReference>
<dbReference type="AlphaFoldDB" id="A0A4R8A4L4"/>
<reference evidence="12 13" key="1">
    <citation type="submission" date="2019-03" db="EMBL/GenBank/DDBJ databases">
        <title>Genomic Encyclopedia of Type Strains, Phase IV (KMG-IV): sequencing the most valuable type-strain genomes for metagenomic binning, comparative biology and taxonomic classification.</title>
        <authorList>
            <person name="Goeker M."/>
        </authorList>
    </citation>
    <scope>NUCLEOTIDE SEQUENCE [LARGE SCALE GENOMIC DNA]</scope>
    <source>
        <strain evidence="12 13">DSM 28867</strain>
    </source>
</reference>
<evidence type="ECO:0000313" key="13">
    <source>
        <dbReference type="Proteomes" id="UP000294743"/>
    </source>
</evidence>
<keyword evidence="7" id="KW-0328">Glycosyltransferase</keyword>
<comment type="caution">
    <text evidence="12">The sequence shown here is derived from an EMBL/GenBank/DDBJ whole genome shotgun (WGS) entry which is preliminary data.</text>
</comment>
<dbReference type="Gene3D" id="3.90.1170.30">
    <property type="entry name" value="Pyrimidine nucleoside phosphorylase-like, C-terminal domain"/>
    <property type="match status" value="1"/>
</dbReference>
<evidence type="ECO:0000256" key="1">
    <source>
        <dbReference type="ARBA" id="ARBA00001066"/>
    </source>
</evidence>
<comment type="catalytic activity">
    <reaction evidence="9">
        <text>uridine + phosphate = alpha-D-ribose 1-phosphate + uracil</text>
        <dbReference type="Rhea" id="RHEA:24388"/>
        <dbReference type="ChEBI" id="CHEBI:16704"/>
        <dbReference type="ChEBI" id="CHEBI:17568"/>
        <dbReference type="ChEBI" id="CHEBI:43474"/>
        <dbReference type="ChEBI" id="CHEBI:57720"/>
        <dbReference type="EC" id="2.4.2.2"/>
    </reaction>
</comment>
<dbReference type="Pfam" id="PF02885">
    <property type="entry name" value="Glycos_trans_3N"/>
    <property type="match status" value="1"/>
</dbReference>
<dbReference type="PANTHER" id="PTHR10515">
    <property type="entry name" value="THYMIDINE PHOSPHORYLASE"/>
    <property type="match status" value="1"/>
</dbReference>
<dbReference type="GO" id="GO:0009032">
    <property type="term" value="F:thymidine phosphorylase activity"/>
    <property type="evidence" value="ECO:0007669"/>
    <property type="project" value="TreeGrafter"/>
</dbReference>
<evidence type="ECO:0000256" key="9">
    <source>
        <dbReference type="ARBA" id="ARBA00048453"/>
    </source>
</evidence>
<evidence type="ECO:0000256" key="3">
    <source>
        <dbReference type="ARBA" id="ARBA00006915"/>
    </source>
</evidence>
<evidence type="ECO:0000256" key="6">
    <source>
        <dbReference type="ARBA" id="ARBA00014680"/>
    </source>
</evidence>
<sequence length="432" mass="46647">MNIVEIIEKKRDRHELSSQEIAYFVESYAKEEIAEYQASALLMAIYLRGMSDRELSDLTKDMIATGKVYDFSDLEGIFVDKHSTGGVGDKTSLVLAPVLAVCGLKVAKMSGRGLSFTGGTLDKLESIPGFQVAISEEDFKKQVSEIGCAIIGQSNDMVYADKKMYALRDVTGTVSSIPLIASSIMSKKLAAGSDVILLDVKCGDGAFMKDVESATELAKRMIQIGKDAGKVVNAEITSMNDVLGSMVGNSLEVLEAIETLQGKVHNDFYELCVHSAVTLLQSSGICTDEKAAHDMVVKTLNDGSALAKFKEMVASQHGDTSVVDDPSKLTISDKTIEVLADTSGYISKIHVEGIGLLGCALGAGRMRIEDAIDHSVGIEVYKKHGDAIEAGEALCKLYYNEVFDESFVKQAKDCFTISKEPVEVEPLIYTVL</sequence>
<comment type="subunit">
    <text evidence="4">Homodimer.</text>
</comment>
<keyword evidence="13" id="KW-1185">Reference proteome</keyword>
<dbReference type="GO" id="GO:0006213">
    <property type="term" value="P:pyrimidine nucleoside metabolic process"/>
    <property type="evidence" value="ECO:0007669"/>
    <property type="project" value="InterPro"/>
</dbReference>
<proteinExistence type="inferred from homology"/>
<gene>
    <name evidence="12" type="ORF">EDD63_10471</name>
</gene>
<dbReference type="Pfam" id="PF00591">
    <property type="entry name" value="Glycos_transf_3"/>
    <property type="match status" value="1"/>
</dbReference>
<accession>A0A4R8A4L4</accession>
<dbReference type="InterPro" id="IPR035902">
    <property type="entry name" value="Nuc_phospho_transferase"/>
</dbReference>
<dbReference type="FunFam" id="3.40.1030.10:FF:000003">
    <property type="entry name" value="Pyrimidine-nucleoside phosphorylase"/>
    <property type="match status" value="1"/>
</dbReference>
<evidence type="ECO:0000256" key="4">
    <source>
        <dbReference type="ARBA" id="ARBA00011738"/>
    </source>
</evidence>
<name>A0A4R8A4L4_9FIRM</name>
<keyword evidence="8" id="KW-0808">Transferase</keyword>
<evidence type="ECO:0000256" key="2">
    <source>
        <dbReference type="ARBA" id="ARBA00003877"/>
    </source>
</evidence>
<protein>
    <recommendedName>
        <fullName evidence="6">Pyrimidine-nucleoside phosphorylase</fullName>
        <ecNumber evidence="5">2.4.2.2</ecNumber>
    </recommendedName>
</protein>
<dbReference type="PIRSF" id="PIRSF000478">
    <property type="entry name" value="TP_PyNP"/>
    <property type="match status" value="1"/>
</dbReference>
<dbReference type="InterPro" id="IPR013102">
    <property type="entry name" value="PYNP_C"/>
</dbReference>
<evidence type="ECO:0000313" key="12">
    <source>
        <dbReference type="EMBL" id="TDW25542.1"/>
    </source>
</evidence>
<dbReference type="RefSeq" id="WP_134168087.1">
    <property type="nucleotide sequence ID" value="NZ_SODD01000004.1"/>
</dbReference>
<feature type="domain" description="Pyrimidine nucleoside phosphorylase C-terminal" evidence="11">
    <location>
        <begin position="345"/>
        <end position="418"/>
    </location>
</feature>